<dbReference type="EMBL" id="BFAX01000003">
    <property type="protein sequence ID" value="GBF36479.1"/>
    <property type="molecule type" value="Genomic_DNA"/>
</dbReference>
<dbReference type="RefSeq" id="WP_131007251.1">
    <property type="nucleotide sequence ID" value="NZ_BFAX01000003.1"/>
</dbReference>
<feature type="domain" description="DNA topoisomerase type IA zn finger" evidence="1">
    <location>
        <begin position="253"/>
        <end position="288"/>
    </location>
</feature>
<accession>A0A401HQG2</accession>
<keyword evidence="3" id="KW-1185">Reference proteome</keyword>
<dbReference type="Gene3D" id="3.30.65.10">
    <property type="entry name" value="Bacterial Topoisomerase I, domain 1"/>
    <property type="match status" value="1"/>
</dbReference>
<evidence type="ECO:0000313" key="2">
    <source>
        <dbReference type="EMBL" id="GBF36479.1"/>
    </source>
</evidence>
<organism evidence="2 3">
    <name type="scientific">Methanofervidicoccus abyssi</name>
    <dbReference type="NCBI Taxonomy" id="2082189"/>
    <lineage>
        <taxon>Archaea</taxon>
        <taxon>Methanobacteriati</taxon>
        <taxon>Methanobacteriota</taxon>
        <taxon>Methanomada group</taxon>
        <taxon>Methanococci</taxon>
        <taxon>Methanococcales</taxon>
        <taxon>Methanofervidicoccus</taxon>
    </lineage>
</organism>
<protein>
    <recommendedName>
        <fullName evidence="1">DNA topoisomerase type IA zn finger domain-containing protein</fullName>
    </recommendedName>
</protein>
<dbReference type="OrthoDB" id="190320at2157"/>
<gene>
    <name evidence="2" type="ORF">MHHB_P0709</name>
</gene>
<dbReference type="GO" id="GO:0003677">
    <property type="term" value="F:DNA binding"/>
    <property type="evidence" value="ECO:0007669"/>
    <property type="project" value="InterPro"/>
</dbReference>
<dbReference type="SUPFAM" id="SSF57783">
    <property type="entry name" value="Zinc beta-ribbon"/>
    <property type="match status" value="1"/>
</dbReference>
<reference evidence="2 3" key="1">
    <citation type="journal article" date="2019" name="Int. J. Syst. Evol. Microbiol.">
        <title>Methanofervidicoccus abyssi gen. nov., sp. nov., a hydrogenotrophic methanogen, isolated from a hydrothermal vent chimney in the Mid-Cayman Spreading Center, the Caribbean Sea.</title>
        <authorList>
            <person name="Sakai S."/>
            <person name="Takaki Y."/>
            <person name="Miyazaki M."/>
            <person name="Ogawara M."/>
            <person name="Yanagawa K."/>
            <person name="Miyazaki J."/>
            <person name="Takai K."/>
        </authorList>
    </citation>
    <scope>NUCLEOTIDE SEQUENCE [LARGE SCALE GENOMIC DNA]</scope>
    <source>
        <strain evidence="2 3">HHB</strain>
    </source>
</reference>
<dbReference type="Proteomes" id="UP000290527">
    <property type="component" value="Unassembled WGS sequence"/>
</dbReference>
<evidence type="ECO:0000313" key="3">
    <source>
        <dbReference type="Proteomes" id="UP000290527"/>
    </source>
</evidence>
<comment type="caution">
    <text evidence="2">The sequence shown here is derived from an EMBL/GenBank/DDBJ whole genome shotgun (WGS) entry which is preliminary data.</text>
</comment>
<name>A0A401HQG2_9EURY</name>
<dbReference type="GO" id="GO:0003916">
    <property type="term" value="F:DNA topoisomerase activity"/>
    <property type="evidence" value="ECO:0007669"/>
    <property type="project" value="InterPro"/>
</dbReference>
<proteinExistence type="predicted"/>
<dbReference type="InterPro" id="IPR013498">
    <property type="entry name" value="Topo_IA_Znf"/>
</dbReference>
<sequence>MEELFQLLTRNIHFNITELSSKTWNQNWRVPEGLISIIGLKHGKNPVFYYGVTANYREEYVINKGISENGNKFINVRVYFKFDRKDILEKEKYIVANGFHGLLLCVKIDKDKFVKVAEKLLLQEYRSGDPHIVEVLEKMKDRNVFNSVEESIRYIANRDYNWLIGRLKYKAGLLNYSGEGYWLLPLKTNMEITRGFKVTEKEIIVDLENVELFKNYIVYVDTKSRIVRYNRYRLCKSGFSLVDEIRKQMRDDICPWCGGKLKLIKTKKGEFLGCSNYPKCLYRRFLKKGEENRLKVERSENVSYDQSLLIR</sequence>
<evidence type="ECO:0000259" key="1">
    <source>
        <dbReference type="Pfam" id="PF01396"/>
    </source>
</evidence>
<dbReference type="GO" id="GO:0005694">
    <property type="term" value="C:chromosome"/>
    <property type="evidence" value="ECO:0007669"/>
    <property type="project" value="InterPro"/>
</dbReference>
<dbReference type="Pfam" id="PF01396">
    <property type="entry name" value="Zn_ribbon_Top1"/>
    <property type="match status" value="1"/>
</dbReference>
<dbReference type="AlphaFoldDB" id="A0A401HQG2"/>
<dbReference type="GO" id="GO:0006265">
    <property type="term" value="P:DNA topological change"/>
    <property type="evidence" value="ECO:0007669"/>
    <property type="project" value="InterPro"/>
</dbReference>